<evidence type="ECO:0000313" key="1">
    <source>
        <dbReference type="EMBL" id="ACD56758.1"/>
    </source>
</evidence>
<accession>A0A0K0GF59</accession>
<reference evidence="1 2" key="1">
    <citation type="journal article" date="2008" name="BMC Genomics">
        <title>Genome sequence and rapid evolution of the rice pathogen Xanthomonas oryzae pv. oryzae PXO99A.</title>
        <authorList>
            <person name="Salzberg S.L."/>
            <person name="Sommer D.D."/>
            <person name="Schatz M.C."/>
            <person name="Phillippy A.M."/>
            <person name="Rabinowicz P.D."/>
            <person name="Tsuge S."/>
            <person name="Furutani A."/>
            <person name="Ochiai H."/>
            <person name="Delcher A.L."/>
            <person name="Kelley D."/>
            <person name="Madupu R."/>
            <person name="Puiu D."/>
            <person name="Radune D."/>
            <person name="Shumway M."/>
            <person name="Trapnell C."/>
            <person name="Aparna G."/>
            <person name="Jha G."/>
            <person name="Pandey A."/>
            <person name="Patil P.B."/>
            <person name="Ishihara H."/>
            <person name="Meyer D.F."/>
            <person name="Szurek B."/>
            <person name="Verdier V."/>
            <person name="Koebnik R."/>
            <person name="Dow J.M."/>
            <person name="Ryan R.P."/>
            <person name="Hirata H."/>
            <person name="Tsuyumu S."/>
            <person name="Won Lee S."/>
            <person name="Seo Y.S."/>
            <person name="Sriariyanum M."/>
            <person name="Ronald P.C."/>
            <person name="Sonti R.V."/>
            <person name="Van Sluys M.A."/>
            <person name="Leach J.E."/>
            <person name="White F.F."/>
            <person name="Bogdanove A.J."/>
        </authorList>
    </citation>
    <scope>NUCLEOTIDE SEQUENCE [LARGE SCALE GENOMIC DNA]</scope>
    <source>
        <strain evidence="1 2">PXO99A</strain>
    </source>
</reference>
<dbReference type="KEGG" id="xop:PXO_05803"/>
<dbReference type="Proteomes" id="UP000001740">
    <property type="component" value="Chromosome"/>
</dbReference>
<dbReference type="EMBL" id="CP000967">
    <property type="protein sequence ID" value="ACD56758.1"/>
    <property type="molecule type" value="Genomic_DNA"/>
</dbReference>
<name>A0A0K0GF59_XANOP</name>
<evidence type="ECO:0000313" key="2">
    <source>
        <dbReference type="Proteomes" id="UP000001740"/>
    </source>
</evidence>
<sequence length="60" mass="6778">MRKVPRMPALLQIEYAADQFLPNDHIGTIARARVALAMARARPPTANCMLYRHTGMRSLN</sequence>
<gene>
    <name evidence="1" type="ordered locus">PXO_05803</name>
</gene>
<protein>
    <submittedName>
        <fullName evidence="1">Uncharacterized protein</fullName>
    </submittedName>
</protein>
<dbReference type="HOGENOM" id="CLU_2940782_0_0_6"/>
<dbReference type="AlphaFoldDB" id="A0A0K0GF59"/>
<proteinExistence type="predicted"/>
<organism evidence="1 2">
    <name type="scientific">Xanthomonas oryzae pv. oryzae (strain PXO99A)</name>
    <dbReference type="NCBI Taxonomy" id="360094"/>
    <lineage>
        <taxon>Bacteria</taxon>
        <taxon>Pseudomonadati</taxon>
        <taxon>Pseudomonadota</taxon>
        <taxon>Gammaproteobacteria</taxon>
        <taxon>Lysobacterales</taxon>
        <taxon>Lysobacteraceae</taxon>
        <taxon>Xanthomonas</taxon>
    </lineage>
</organism>